<keyword evidence="6 8" id="KW-0234">DNA repair</keyword>
<name>A0A0X8XA99_HALHR</name>
<evidence type="ECO:0000313" key="11">
    <source>
        <dbReference type="Proteomes" id="UP000218890"/>
    </source>
</evidence>
<evidence type="ECO:0000256" key="7">
    <source>
        <dbReference type="ARBA" id="ARBA00033409"/>
    </source>
</evidence>
<evidence type="ECO:0000256" key="2">
    <source>
        <dbReference type="ARBA" id="ARBA00007452"/>
    </source>
</evidence>
<evidence type="ECO:0000256" key="3">
    <source>
        <dbReference type="ARBA" id="ARBA00021310"/>
    </source>
</evidence>
<dbReference type="KEGG" id="hhk:HH1059_15990"/>
<dbReference type="Proteomes" id="UP000218890">
    <property type="component" value="Chromosome"/>
</dbReference>
<dbReference type="InterPro" id="IPR037278">
    <property type="entry name" value="ARFGAP/RecO"/>
</dbReference>
<reference evidence="10" key="1">
    <citation type="submission" date="2016-02" db="EMBL/GenBank/DDBJ databases">
        <title>Halorhodospira halochloris DSM-1059 complete genome, version 2.</title>
        <authorList>
            <person name="Tsukatani Y."/>
        </authorList>
    </citation>
    <scope>NUCLEOTIDE SEQUENCE</scope>
    <source>
        <strain evidence="10">DSM 1059</strain>
    </source>
</reference>
<comment type="similarity">
    <text evidence="2 8">Belongs to the RecO family.</text>
</comment>
<dbReference type="InterPro" id="IPR012340">
    <property type="entry name" value="NA-bd_OB-fold"/>
</dbReference>
<proteinExistence type="inferred from homology"/>
<keyword evidence="11" id="KW-1185">Reference proteome</keyword>
<dbReference type="HAMAP" id="MF_00201">
    <property type="entry name" value="RecO"/>
    <property type="match status" value="1"/>
</dbReference>
<feature type="domain" description="DNA replication/recombination mediator RecO N-terminal" evidence="9">
    <location>
        <begin position="9"/>
        <end position="76"/>
    </location>
</feature>
<sequence>MNLATRIEQQPAWILHRRPYRETSALLELFTYEHGRLGAVARGVKNRGWSALIEPFVPLRVSWGGRSELKSINDLEQAGRSYRLSGVALACGFYMAELIMALTRREDPHPRTWQAYGIALDGIMDQRREPLLRCFEVALLEECGYGLAVHEDVHGAQIQRSASYLYYPQRGPVPVAAAAAQGHSRAGDVAVMVGGATLLALAEGDKDYLGQDPGRLESRQLLRAVIDKHLNGKRLHSREMFRGVASRRGLSG</sequence>
<comment type="function">
    <text evidence="1 8">Involved in DNA repair and RecF pathway recombination.</text>
</comment>
<dbReference type="GO" id="GO:0043590">
    <property type="term" value="C:bacterial nucleoid"/>
    <property type="evidence" value="ECO:0007669"/>
    <property type="project" value="TreeGrafter"/>
</dbReference>
<evidence type="ECO:0000256" key="6">
    <source>
        <dbReference type="ARBA" id="ARBA00023204"/>
    </source>
</evidence>
<gene>
    <name evidence="8 10" type="primary">recO</name>
    <name evidence="10" type="ORF">HH1059_15990</name>
</gene>
<dbReference type="NCBIfam" id="TIGR00613">
    <property type="entry name" value="reco"/>
    <property type="match status" value="1"/>
</dbReference>
<dbReference type="SUPFAM" id="SSF50249">
    <property type="entry name" value="Nucleic acid-binding proteins"/>
    <property type="match status" value="1"/>
</dbReference>
<dbReference type="GO" id="GO:0006310">
    <property type="term" value="P:DNA recombination"/>
    <property type="evidence" value="ECO:0007669"/>
    <property type="project" value="UniProtKB-UniRule"/>
</dbReference>
<keyword evidence="4 8" id="KW-0227">DNA damage</keyword>
<dbReference type="Pfam" id="PF11967">
    <property type="entry name" value="RecO_N"/>
    <property type="match status" value="1"/>
</dbReference>
<dbReference type="Gene3D" id="2.40.50.140">
    <property type="entry name" value="Nucleic acid-binding proteins"/>
    <property type="match status" value="1"/>
</dbReference>
<dbReference type="RefSeq" id="WP_096409692.1">
    <property type="nucleotide sequence ID" value="NZ_AP017372.2"/>
</dbReference>
<dbReference type="SUPFAM" id="SSF57863">
    <property type="entry name" value="ArfGap/RecO-like zinc finger"/>
    <property type="match status" value="1"/>
</dbReference>
<dbReference type="Gene3D" id="1.20.1440.120">
    <property type="entry name" value="Recombination protein O, C-terminal domain"/>
    <property type="match status" value="1"/>
</dbReference>
<dbReference type="PANTHER" id="PTHR33991:SF1">
    <property type="entry name" value="DNA REPAIR PROTEIN RECO"/>
    <property type="match status" value="1"/>
</dbReference>
<keyword evidence="5 8" id="KW-0233">DNA recombination</keyword>
<accession>A0A0X8XA99</accession>
<dbReference type="GO" id="GO:0006302">
    <property type="term" value="P:double-strand break repair"/>
    <property type="evidence" value="ECO:0007669"/>
    <property type="project" value="TreeGrafter"/>
</dbReference>
<dbReference type="AlphaFoldDB" id="A0A0X8XA99"/>
<dbReference type="InterPro" id="IPR022572">
    <property type="entry name" value="DNA_rep/recomb_RecO_N"/>
</dbReference>
<evidence type="ECO:0000256" key="8">
    <source>
        <dbReference type="HAMAP-Rule" id="MF_00201"/>
    </source>
</evidence>
<protein>
    <recommendedName>
        <fullName evidence="3 8">DNA repair protein RecO</fullName>
    </recommendedName>
    <alternativeName>
        <fullName evidence="7 8">Recombination protein O</fullName>
    </alternativeName>
</protein>
<dbReference type="InterPro" id="IPR042242">
    <property type="entry name" value="RecO_C"/>
</dbReference>
<organism evidence="10 11">
    <name type="scientific">Halorhodospira halochloris</name>
    <name type="common">Ectothiorhodospira halochloris</name>
    <dbReference type="NCBI Taxonomy" id="1052"/>
    <lineage>
        <taxon>Bacteria</taxon>
        <taxon>Pseudomonadati</taxon>
        <taxon>Pseudomonadota</taxon>
        <taxon>Gammaproteobacteria</taxon>
        <taxon>Chromatiales</taxon>
        <taxon>Ectothiorhodospiraceae</taxon>
        <taxon>Halorhodospira</taxon>
    </lineage>
</organism>
<evidence type="ECO:0000256" key="5">
    <source>
        <dbReference type="ARBA" id="ARBA00023172"/>
    </source>
</evidence>
<dbReference type="Pfam" id="PF02565">
    <property type="entry name" value="RecO_C"/>
    <property type="match status" value="1"/>
</dbReference>
<evidence type="ECO:0000256" key="1">
    <source>
        <dbReference type="ARBA" id="ARBA00003065"/>
    </source>
</evidence>
<dbReference type="InterPro" id="IPR003717">
    <property type="entry name" value="RecO"/>
</dbReference>
<dbReference type="OrthoDB" id="9804792at2"/>
<evidence type="ECO:0000313" key="10">
    <source>
        <dbReference type="EMBL" id="BAU58310.1"/>
    </source>
</evidence>
<evidence type="ECO:0000256" key="4">
    <source>
        <dbReference type="ARBA" id="ARBA00022763"/>
    </source>
</evidence>
<evidence type="ECO:0000259" key="9">
    <source>
        <dbReference type="Pfam" id="PF11967"/>
    </source>
</evidence>
<dbReference type="EMBL" id="AP017372">
    <property type="protein sequence ID" value="BAU58310.1"/>
    <property type="molecule type" value="Genomic_DNA"/>
</dbReference>
<dbReference type="PANTHER" id="PTHR33991">
    <property type="entry name" value="DNA REPAIR PROTEIN RECO"/>
    <property type="match status" value="1"/>
</dbReference>